<accession>A0A2N6SSA4</accession>
<protein>
    <submittedName>
        <fullName evidence="1">Phosphorylase</fullName>
    </submittedName>
</protein>
<feature type="non-terminal residue" evidence="1">
    <location>
        <position position="26"/>
    </location>
</feature>
<dbReference type="AlphaFoldDB" id="A0A2N6SSA4"/>
<evidence type="ECO:0000313" key="2">
    <source>
        <dbReference type="Proteomes" id="UP000235723"/>
    </source>
</evidence>
<organism evidence="1 2">
    <name type="scientific">Finegoldia magna</name>
    <name type="common">Peptostreptococcus magnus</name>
    <dbReference type="NCBI Taxonomy" id="1260"/>
    <lineage>
        <taxon>Bacteria</taxon>
        <taxon>Bacillati</taxon>
        <taxon>Bacillota</taxon>
        <taxon>Tissierellia</taxon>
        <taxon>Tissierellales</taxon>
        <taxon>Peptoniphilaceae</taxon>
        <taxon>Finegoldia</taxon>
    </lineage>
</organism>
<comment type="caution">
    <text evidence="1">The sequence shown here is derived from an EMBL/GenBank/DDBJ whole genome shotgun (WGS) entry which is preliminary data.</text>
</comment>
<sequence length="26" mass="3046">MIIDSFDKDTEPVISLKDFYGEKKNI</sequence>
<gene>
    <name evidence="1" type="ORF">CJ208_06075</name>
</gene>
<dbReference type="Proteomes" id="UP000235723">
    <property type="component" value="Unassembled WGS sequence"/>
</dbReference>
<proteinExistence type="predicted"/>
<name>A0A2N6SSA4_FINMA</name>
<dbReference type="EMBL" id="PNHD01000007">
    <property type="protein sequence ID" value="PMC59938.1"/>
    <property type="molecule type" value="Genomic_DNA"/>
</dbReference>
<evidence type="ECO:0000313" key="1">
    <source>
        <dbReference type="EMBL" id="PMC59938.1"/>
    </source>
</evidence>
<reference evidence="1 2" key="1">
    <citation type="submission" date="2017-09" db="EMBL/GenBank/DDBJ databases">
        <title>Bacterial strain isolated from the female urinary microbiota.</title>
        <authorList>
            <person name="Thomas-White K."/>
            <person name="Kumar N."/>
            <person name="Forster S."/>
            <person name="Putonti C."/>
            <person name="Lawley T."/>
            <person name="Wolfe A.J."/>
        </authorList>
    </citation>
    <scope>NUCLEOTIDE SEQUENCE [LARGE SCALE GENOMIC DNA]</scope>
    <source>
        <strain evidence="1 2">UMB0115</strain>
    </source>
</reference>